<evidence type="ECO:0000256" key="10">
    <source>
        <dbReference type="SAM" id="Coils"/>
    </source>
</evidence>
<dbReference type="InParanoid" id="D8U8H2"/>
<dbReference type="eggNOG" id="ENOG502RFFJ">
    <property type="taxonomic scope" value="Eukaryota"/>
</dbReference>
<dbReference type="InterPro" id="IPR003672">
    <property type="entry name" value="CobN/Mg_chltase"/>
</dbReference>
<feature type="coiled-coil region" evidence="10">
    <location>
        <begin position="1339"/>
        <end position="1366"/>
    </location>
</feature>
<evidence type="ECO:0000256" key="4">
    <source>
        <dbReference type="ARBA" id="ARBA00022598"/>
    </source>
</evidence>
<keyword evidence="15" id="KW-1185">Reference proteome</keyword>
<protein>
    <recommendedName>
        <fullName evidence="2">magnesium chelatase</fullName>
        <ecNumber evidence="2">6.6.1.1</ecNumber>
    </recommendedName>
</protein>
<feature type="domain" description="CobN/magnesium chelatase" evidence="12">
    <location>
        <begin position="795"/>
        <end position="1747"/>
    </location>
</feature>
<evidence type="ECO:0000256" key="3">
    <source>
        <dbReference type="ARBA" id="ARBA00022531"/>
    </source>
</evidence>
<dbReference type="PANTHER" id="PTHR44119">
    <property type="entry name" value="MAGNESIUM-CHELATASE SUBUNIT CHLH, CHLOROPLASTIC"/>
    <property type="match status" value="1"/>
</dbReference>
<comment type="pathway">
    <text evidence="8">Porphyrin-containing compound metabolism.</text>
</comment>
<dbReference type="PANTHER" id="PTHR44119:SF1">
    <property type="entry name" value="MAGNESIUM-CHELATASE SUBUNIT CHLH, CHLOROPLASTIC"/>
    <property type="match status" value="1"/>
</dbReference>
<proteinExistence type="inferred from homology"/>
<dbReference type="EC" id="6.6.1.1" evidence="2"/>
<evidence type="ECO:0000256" key="5">
    <source>
        <dbReference type="ARBA" id="ARBA00022741"/>
    </source>
</evidence>
<dbReference type="GO" id="GO:0015995">
    <property type="term" value="P:chlorophyll biosynthetic process"/>
    <property type="evidence" value="ECO:0007669"/>
    <property type="project" value="UniProtKB-KW"/>
</dbReference>
<dbReference type="KEGG" id="vcn:VOLCADRAFT_106601"/>
<keyword evidence="6" id="KW-0067">ATP-binding</keyword>
<comment type="similarity">
    <text evidence="1">Belongs to the Mg-chelatase subunit H family.</text>
</comment>
<dbReference type="OrthoDB" id="10252009at2759"/>
<dbReference type="Pfam" id="PF11965">
    <property type="entry name" value="DUF3479"/>
    <property type="match status" value="1"/>
</dbReference>
<evidence type="ECO:0000259" key="12">
    <source>
        <dbReference type="Pfam" id="PF02514"/>
    </source>
</evidence>
<keyword evidence="4" id="KW-0436">Ligase</keyword>
<evidence type="ECO:0000256" key="9">
    <source>
        <dbReference type="ARBA" id="ARBA00048693"/>
    </source>
</evidence>
<dbReference type="Pfam" id="PF02514">
    <property type="entry name" value="CobN-Mg_chel"/>
    <property type="match status" value="3"/>
</dbReference>
<dbReference type="GO" id="GO:0016851">
    <property type="term" value="F:magnesium chelatase activity"/>
    <property type="evidence" value="ECO:0007669"/>
    <property type="project" value="UniProtKB-EC"/>
</dbReference>
<dbReference type="GeneID" id="9621793"/>
<evidence type="ECO:0000256" key="6">
    <source>
        <dbReference type="ARBA" id="ARBA00022840"/>
    </source>
</evidence>
<name>D8U8H2_VOLCA</name>
<dbReference type="EMBL" id="GL378368">
    <property type="protein sequence ID" value="EFJ43979.1"/>
    <property type="molecule type" value="Genomic_DNA"/>
</dbReference>
<dbReference type="GO" id="GO:0005524">
    <property type="term" value="F:ATP binding"/>
    <property type="evidence" value="ECO:0007669"/>
    <property type="project" value="UniProtKB-KW"/>
</dbReference>
<dbReference type="InterPro" id="IPR022571">
    <property type="entry name" value="Mg_chelatase_H_N"/>
</dbReference>
<keyword evidence="5" id="KW-0547">Nucleotide-binding</keyword>
<evidence type="ECO:0000256" key="1">
    <source>
        <dbReference type="ARBA" id="ARBA00010851"/>
    </source>
</evidence>
<feature type="domain" description="CobN/magnesium chelatase" evidence="12">
    <location>
        <begin position="1865"/>
        <end position="1970"/>
    </location>
</feature>
<evidence type="ECO:0000313" key="14">
    <source>
        <dbReference type="EMBL" id="EFJ43979.1"/>
    </source>
</evidence>
<dbReference type="RefSeq" id="XP_002954991.1">
    <property type="nucleotide sequence ID" value="XM_002954945.1"/>
</dbReference>
<dbReference type="GO" id="GO:0015979">
    <property type="term" value="P:photosynthesis"/>
    <property type="evidence" value="ECO:0007669"/>
    <property type="project" value="UniProtKB-KW"/>
</dbReference>
<reference evidence="14 15" key="1">
    <citation type="journal article" date="2010" name="Science">
        <title>Genomic analysis of organismal complexity in the multicellular green alga Volvox carteri.</title>
        <authorList>
            <person name="Prochnik S.E."/>
            <person name="Umen J."/>
            <person name="Nedelcu A.M."/>
            <person name="Hallmann A."/>
            <person name="Miller S.M."/>
            <person name="Nishii I."/>
            <person name="Ferris P."/>
            <person name="Kuo A."/>
            <person name="Mitros T."/>
            <person name="Fritz-Laylin L.K."/>
            <person name="Hellsten U."/>
            <person name="Chapman J."/>
            <person name="Simakov O."/>
            <person name="Rensing S.A."/>
            <person name="Terry A."/>
            <person name="Pangilinan J."/>
            <person name="Kapitonov V."/>
            <person name="Jurka J."/>
            <person name="Salamov A."/>
            <person name="Shapiro H."/>
            <person name="Schmutz J."/>
            <person name="Grimwood J."/>
            <person name="Lindquist E."/>
            <person name="Lucas S."/>
            <person name="Grigoriev I.V."/>
            <person name="Schmitt R."/>
            <person name="Kirk D."/>
            <person name="Rokhsar D.S."/>
        </authorList>
    </citation>
    <scope>NUCLEOTIDE SEQUENCE [LARGE SCALE GENOMIC DNA]</scope>
    <source>
        <strain evidence="15">f. Nagariensis / Eve</strain>
    </source>
</reference>
<accession>D8U8H2</accession>
<feature type="region of interest" description="Disordered" evidence="11">
    <location>
        <begin position="1532"/>
        <end position="1572"/>
    </location>
</feature>
<keyword evidence="10" id="KW-0175">Coiled coil</keyword>
<keyword evidence="7" id="KW-0149">Chlorophyll biosynthesis</keyword>
<evidence type="ECO:0000256" key="7">
    <source>
        <dbReference type="ARBA" id="ARBA00023171"/>
    </source>
</evidence>
<evidence type="ECO:0000256" key="11">
    <source>
        <dbReference type="SAM" id="MobiDB-lite"/>
    </source>
</evidence>
<gene>
    <name evidence="14" type="ORF">VOLCADRAFT_106601</name>
</gene>
<organism evidence="15">
    <name type="scientific">Volvox carteri f. nagariensis</name>
    <dbReference type="NCBI Taxonomy" id="3068"/>
    <lineage>
        <taxon>Eukaryota</taxon>
        <taxon>Viridiplantae</taxon>
        <taxon>Chlorophyta</taxon>
        <taxon>core chlorophytes</taxon>
        <taxon>Chlorophyceae</taxon>
        <taxon>CS clade</taxon>
        <taxon>Chlamydomonadales</taxon>
        <taxon>Volvocaceae</taxon>
        <taxon>Volvox</taxon>
    </lineage>
</organism>
<feature type="domain" description="Magnesium chelatase subunit H N-terminal" evidence="13">
    <location>
        <begin position="633"/>
        <end position="792"/>
    </location>
</feature>
<feature type="domain" description="CobN/magnesium chelatase" evidence="12">
    <location>
        <begin position="1749"/>
        <end position="1824"/>
    </location>
</feature>
<evidence type="ECO:0000259" key="13">
    <source>
        <dbReference type="Pfam" id="PF11965"/>
    </source>
</evidence>
<dbReference type="Proteomes" id="UP000001058">
    <property type="component" value="Unassembled WGS sequence"/>
</dbReference>
<evidence type="ECO:0000313" key="15">
    <source>
        <dbReference type="Proteomes" id="UP000001058"/>
    </source>
</evidence>
<sequence>MLQFSAQVPVLYAVSNLADATCAQQNAQLRRALHGLGRQVMAAERSLLATSTQPKCIWSSSSSNGNSGGTCDVNDLFFLTMRGTPPSVSARVLAHMLYKSHVCASYSTTSYCFANPADACAWDSAAGSGGGQCYLSYSAAFDPEVLRGRLYCTGSLMDTAARCALAAPGAAGCTAASAASVAASTASTVAGGDGGNGVAVGGCVFLNSSSTQLGLSSTTASVRQGYLRLVGLVTYTEPGGSDDDGVCAAAWLQRSDVLDGLQRAAAANPESACSYIAGCRWDADSGTCEPGYDMLNDALYDMNDTLSQTPSGNSREAAAAAAVTAAAVAAPRSTAGSCSLSAEASPPPCQFGVVVVVVVYGRTEGGLEVEEMPAEAVAAVALGEFGRLRVYIASRDLQSEAERFVASLDVGGTDGMDADEEDAWDADHQAQLQTQLDALKAEESRLSASIDTLYDKMFRGLEVQVPYTEDEQQDEQQGVVAPELAAAPPPPPPPPPTPRLETLRYDSMSEPRFSELGRSRPPVAAALMAAAEAAAGLEAWRAFQSQATTLKMQRSRILREAEEVTAALLAAERAEARHAAAAATAGGGAGGAASAGRGMAVPLAPAGSHGAVTSATVSSGGGGAGGPRSREIRLVLVSGFESFNVGLYKEAAAALKRQMPNVTLQVVGGQMYDTLARADVFFGSLLFDYDQVEWLRKHVEQVPVRLVFESALELMSYNKVGTFQMAGGGGGGGSSSPAKSPGPPPAVKKVLSMFGSGREEDKMVGYLSFLKLGPQLLKWLPGKKVADLRTWLTAYAYWNQGGSSNVVAMFSYLVETLFERTGYVPPPIRETPALGCLHPLYDNGYFTSPAEYMRWYEKAGPLRGTGAPVVAVLLYRKHVITEQPYIGQLILQLEAEGLLPLPVFINGVEAHTVVRDLLTSDHEQSLLARGLTGTISPTLKRDAVKVDAVVSTIGFPLVGGPAGTMEGGRQAEVAKAILAAKDVPYVVAAPLLIQDMESWSRDGIAGLQSVVLYSLPELDGAIDTVPLGGLVGDNIYLVPERVKKMAGRLQAWVRLRRKAPAERKVAVLLYGFPPGVGATGTAALLNVPKSLEALLGSLRKAGYDLGPDVPEDLSGLGEAVVAALKMQEDQRCVLKGVAGMASLGAGPAAAFGVKVGAGEMTPAKLKELLTYPPEWGPTEWGPMPYLPDNDVLVERMERQWGELRTYRGLNTSARGSYQVPGLTLGSVWIGVQPPLGIEGDPMRLLFQRDLTPHPQYAAFYKWIQHEYGADVVLHFGMHGTVEWLPGAPLGNTGLSWSDVLLGELPNVYVYAANNPSESIIAKRRGYGTIVSHNVPPYGRAGLYKQLATLRDQLNEYREAVQQVRQQLKGSSSLEGGAGPAEEAAVLAPVVATQAGLILDQLRLTGLEADCPFVDPATGRVSPLPAEVEETAGTTVETASTTPAPRHPVLEPLTFDQYASKLYAYLQLVEGRLFSEGLHVLGSPPGTPQLVQYLEAYFGSGLPRAAVEAVAERGEEGAAAVRSRLERLWEQEAASSPFEPALPPAKRGMSEDVAAPTARSDTEYPAPLRPPTREELNQRLEEALQIRSLLLANTEELAGVLHALGGGYVLPEAGGDLLRDGTGVLPTGRNIHALDPYRMPSPAAMTRGSALAAAILEQHKASSGGTLPETVAVNLWGLDSIKSKGESVAIVLALVGAVPVREGTGRVARFELVPLSQLGRPRVDVLCNMSGIFRDSFQNVVELLDDLFASWTSGDELADTWASRNAFSYGRGKERGTARPEVLQALLSTTDRVVQQIDSVEYGLTDIQEYYANTGALKRAAEVARKGAAGGAQGKGGRVGCSIVEAFGGTGAGGGGSGGAGSIPPPRELEEVLRLEYRSKLLNPKWATAMAAQGSGGAYEISSRMTALVGWGATADFQEGWVWGQAAETYVEDQEMAETLRKNNPQAFANVVRRMLEAAGRGMWTPSREQLERLRALYSELDDQLEGSSGSSCTLQMAQVVQDLCCRYSPCWADVRKQALDRTEGGRGVAGRQAQGVRVWRRLSSPRQGDVEEPVTSRRRYSRFHVL</sequence>
<dbReference type="STRING" id="3068.D8U8H2"/>
<evidence type="ECO:0000256" key="8">
    <source>
        <dbReference type="ARBA" id="ARBA00023444"/>
    </source>
</evidence>
<evidence type="ECO:0000256" key="2">
    <source>
        <dbReference type="ARBA" id="ARBA00012825"/>
    </source>
</evidence>
<comment type="catalytic activity">
    <reaction evidence="9">
        <text>protoporphyrin IX + Mg(2+) + ATP + H2O = Mg-protoporphyrin IX + ADP + phosphate + 3 H(+)</text>
        <dbReference type="Rhea" id="RHEA:13961"/>
        <dbReference type="ChEBI" id="CHEBI:15377"/>
        <dbReference type="ChEBI" id="CHEBI:15378"/>
        <dbReference type="ChEBI" id="CHEBI:18420"/>
        <dbReference type="ChEBI" id="CHEBI:30616"/>
        <dbReference type="ChEBI" id="CHEBI:43474"/>
        <dbReference type="ChEBI" id="CHEBI:57306"/>
        <dbReference type="ChEBI" id="CHEBI:60492"/>
        <dbReference type="ChEBI" id="CHEBI:456216"/>
        <dbReference type="EC" id="6.6.1.1"/>
    </reaction>
</comment>
<keyword evidence="3" id="KW-0602">Photosynthesis</keyword>
<dbReference type="CDD" id="cd10150">
    <property type="entry name" value="CobN_like"/>
    <property type="match status" value="1"/>
</dbReference>